<dbReference type="InterPro" id="IPR036388">
    <property type="entry name" value="WH-like_DNA-bd_sf"/>
</dbReference>
<proteinExistence type="inferred from homology"/>
<keyword evidence="4" id="KW-0804">Transcription</keyword>
<evidence type="ECO:0000313" key="6">
    <source>
        <dbReference type="EMBL" id="TJZ78143.1"/>
    </source>
</evidence>
<dbReference type="SUPFAM" id="SSF53850">
    <property type="entry name" value="Periplasmic binding protein-like II"/>
    <property type="match status" value="1"/>
</dbReference>
<dbReference type="GO" id="GO:0032993">
    <property type="term" value="C:protein-DNA complex"/>
    <property type="evidence" value="ECO:0007669"/>
    <property type="project" value="TreeGrafter"/>
</dbReference>
<dbReference type="SUPFAM" id="SSF46785">
    <property type="entry name" value="Winged helix' DNA-binding domain"/>
    <property type="match status" value="1"/>
</dbReference>
<organism evidence="6 7">
    <name type="scientific">Paracoccus hibiscisoli</name>
    <dbReference type="NCBI Taxonomy" id="2023261"/>
    <lineage>
        <taxon>Bacteria</taxon>
        <taxon>Pseudomonadati</taxon>
        <taxon>Pseudomonadota</taxon>
        <taxon>Alphaproteobacteria</taxon>
        <taxon>Rhodobacterales</taxon>
        <taxon>Paracoccaceae</taxon>
        <taxon>Paracoccus</taxon>
    </lineage>
</organism>
<dbReference type="PROSITE" id="PS50931">
    <property type="entry name" value="HTH_LYSR"/>
    <property type="match status" value="1"/>
</dbReference>
<dbReference type="PANTHER" id="PTHR30346:SF0">
    <property type="entry name" value="HCA OPERON TRANSCRIPTIONAL ACTIVATOR HCAR"/>
    <property type="match status" value="1"/>
</dbReference>
<accession>A0A4U0Q9Z1</accession>
<dbReference type="InterPro" id="IPR005119">
    <property type="entry name" value="LysR_subst-bd"/>
</dbReference>
<dbReference type="AlphaFoldDB" id="A0A4U0Q9Z1"/>
<dbReference type="OrthoDB" id="9815174at2"/>
<keyword evidence="7" id="KW-1185">Reference proteome</keyword>
<evidence type="ECO:0000259" key="5">
    <source>
        <dbReference type="PROSITE" id="PS50931"/>
    </source>
</evidence>
<keyword evidence="3" id="KW-0238">DNA-binding</keyword>
<comment type="similarity">
    <text evidence="1">Belongs to the LysR transcriptional regulatory family.</text>
</comment>
<feature type="domain" description="HTH lysR-type" evidence="5">
    <location>
        <begin position="6"/>
        <end position="63"/>
    </location>
</feature>
<dbReference type="InterPro" id="IPR000847">
    <property type="entry name" value="LysR_HTH_N"/>
</dbReference>
<gene>
    <name evidence="6" type="ORF">FA740_18875</name>
</gene>
<dbReference type="Gene3D" id="1.10.10.10">
    <property type="entry name" value="Winged helix-like DNA-binding domain superfamily/Winged helix DNA-binding domain"/>
    <property type="match status" value="1"/>
</dbReference>
<evidence type="ECO:0000256" key="4">
    <source>
        <dbReference type="ARBA" id="ARBA00023163"/>
    </source>
</evidence>
<evidence type="ECO:0000256" key="3">
    <source>
        <dbReference type="ARBA" id="ARBA00023125"/>
    </source>
</evidence>
<dbReference type="PANTHER" id="PTHR30346">
    <property type="entry name" value="TRANSCRIPTIONAL DUAL REGULATOR HCAR-RELATED"/>
    <property type="match status" value="1"/>
</dbReference>
<dbReference type="GO" id="GO:0003700">
    <property type="term" value="F:DNA-binding transcription factor activity"/>
    <property type="evidence" value="ECO:0007669"/>
    <property type="project" value="InterPro"/>
</dbReference>
<protein>
    <submittedName>
        <fullName evidence="6">LysR family transcriptional regulator</fullName>
    </submittedName>
</protein>
<evidence type="ECO:0000256" key="1">
    <source>
        <dbReference type="ARBA" id="ARBA00009437"/>
    </source>
</evidence>
<dbReference type="EMBL" id="SUNH01000058">
    <property type="protein sequence ID" value="TJZ78143.1"/>
    <property type="molecule type" value="Genomic_DNA"/>
</dbReference>
<dbReference type="InterPro" id="IPR036390">
    <property type="entry name" value="WH_DNA-bd_sf"/>
</dbReference>
<reference evidence="6 7" key="1">
    <citation type="submission" date="2019-04" db="EMBL/GenBank/DDBJ databases">
        <authorList>
            <person name="Li J."/>
        </authorList>
    </citation>
    <scope>NUCLEOTIDE SEQUENCE [LARGE SCALE GENOMIC DNA]</scope>
    <source>
        <strain evidence="6 7">CCTCC AB2016182</strain>
    </source>
</reference>
<dbReference type="Pfam" id="PF00126">
    <property type="entry name" value="HTH_1"/>
    <property type="match status" value="1"/>
</dbReference>
<dbReference type="CDD" id="cd08414">
    <property type="entry name" value="PBP2_LTTR_aromatics_like"/>
    <property type="match status" value="1"/>
</dbReference>
<dbReference type="Proteomes" id="UP000306223">
    <property type="component" value="Unassembled WGS sequence"/>
</dbReference>
<sequence>MGPTRIGIRHLRYTIAVADAGGFRAAAEALNIAQPAVSKTVQDTEKDLGFTIFQRGGSGFEITEPGRVFLDDARLTLAAFERTIRASRQNELGARGHIIVGYSALATSSHISAGLDRLNRLHPGCQVEMHVMSTDTMMKNLKTGEIDIGFLLFHESVQDPQVTQRPIWSTQIGVVVPRSIDDVSLDMLRDADFVIGVRENWRSFRALLDAAFVEPGLRPSIVDEAWDVQVIFQRVAEGRGLTFYPISAADSLPAALKIMAVPGWAPQLTIAMAWSNVADTKLLRAFRDSFCDNFACK</sequence>
<evidence type="ECO:0000256" key="2">
    <source>
        <dbReference type="ARBA" id="ARBA00023015"/>
    </source>
</evidence>
<name>A0A4U0Q9Z1_9RHOB</name>
<keyword evidence="2" id="KW-0805">Transcription regulation</keyword>
<dbReference type="GO" id="GO:0003677">
    <property type="term" value="F:DNA binding"/>
    <property type="evidence" value="ECO:0007669"/>
    <property type="project" value="UniProtKB-KW"/>
</dbReference>
<comment type="caution">
    <text evidence="6">The sequence shown here is derived from an EMBL/GenBank/DDBJ whole genome shotgun (WGS) entry which is preliminary data.</text>
</comment>
<evidence type="ECO:0000313" key="7">
    <source>
        <dbReference type="Proteomes" id="UP000306223"/>
    </source>
</evidence>
<dbReference type="Gene3D" id="3.40.190.10">
    <property type="entry name" value="Periplasmic binding protein-like II"/>
    <property type="match status" value="2"/>
</dbReference>
<dbReference type="Pfam" id="PF03466">
    <property type="entry name" value="LysR_substrate"/>
    <property type="match status" value="1"/>
</dbReference>
<dbReference type="RefSeq" id="WP_136858350.1">
    <property type="nucleotide sequence ID" value="NZ_SUNH01000058.1"/>
</dbReference>
<dbReference type="PRINTS" id="PR00039">
    <property type="entry name" value="HTHLYSR"/>
</dbReference>